<reference evidence="2 3" key="1">
    <citation type="submission" date="2010-10" db="EMBL/GenBank/DDBJ databases">
        <authorList>
            <consortium name="The Broad Institute Genome Sequencing Platform"/>
            <person name="Ward D."/>
            <person name="Earl A."/>
            <person name="Feldgarden M."/>
            <person name="Young S.K."/>
            <person name="Gargeya S."/>
            <person name="Zeng Q."/>
            <person name="Alvarado L."/>
            <person name="Berlin A."/>
            <person name="Bochicchio J."/>
            <person name="Chapman S.B."/>
            <person name="Chen Z."/>
            <person name="Freedman E."/>
            <person name="Gellesch M."/>
            <person name="Goldberg J."/>
            <person name="Griggs A."/>
            <person name="Gujja S."/>
            <person name="Heilman E."/>
            <person name="Heiman D."/>
            <person name="Howarth C."/>
            <person name="Mehta T."/>
            <person name="Neiman D."/>
            <person name="Pearson M."/>
            <person name="Roberts A."/>
            <person name="Saif S."/>
            <person name="Shea T."/>
            <person name="Shenoy N."/>
            <person name="Sisk P."/>
            <person name="Stolte C."/>
            <person name="Sykes S."/>
            <person name="White J."/>
            <person name="Yandava C."/>
            <person name="Allen-Vercoe E."/>
            <person name="Sibley C."/>
            <person name="Ambrose C.E."/>
            <person name="Strauss J."/>
            <person name="Daigneault M."/>
            <person name="Haas B."/>
            <person name="Nusbaum C."/>
            <person name="Birren B."/>
        </authorList>
    </citation>
    <scope>NUCLEOTIDE SEQUENCE [LARGE SCALE GENOMIC DNA]</scope>
    <source>
        <strain evidence="2 3">3_1_6</strain>
    </source>
</reference>
<feature type="domain" description="HTH cro/C1-type" evidence="1">
    <location>
        <begin position="111"/>
        <end position="166"/>
    </location>
</feature>
<dbReference type="InterPro" id="IPR001387">
    <property type="entry name" value="Cro/C1-type_HTH"/>
</dbReference>
<dbReference type="GO" id="GO:0003677">
    <property type="term" value="F:DNA binding"/>
    <property type="evidence" value="ECO:0007669"/>
    <property type="project" value="InterPro"/>
</dbReference>
<gene>
    <name evidence="2" type="ORF">HMPREF0179_02159</name>
</gene>
<evidence type="ECO:0000313" key="3">
    <source>
        <dbReference type="Proteomes" id="UP000006034"/>
    </source>
</evidence>
<dbReference type="SMART" id="SM00530">
    <property type="entry name" value="HTH_XRE"/>
    <property type="match status" value="2"/>
</dbReference>
<dbReference type="AlphaFoldDB" id="E5Y7J4"/>
<dbReference type="eggNOG" id="ENOG5031G5N">
    <property type="taxonomic scope" value="Bacteria"/>
</dbReference>
<keyword evidence="3" id="KW-1185">Reference proteome</keyword>
<dbReference type="RefSeq" id="WP_016360622.1">
    <property type="nucleotide sequence ID" value="NZ_KE150238.1"/>
</dbReference>
<dbReference type="HOGENOM" id="CLU_1515581_0_0_7"/>
<reference evidence="2 3" key="2">
    <citation type="submission" date="2013-04" db="EMBL/GenBank/DDBJ databases">
        <title>The Genome Sequence of Bilophila wadsworthia 3_1_6.</title>
        <authorList>
            <consortium name="The Broad Institute Genomics Platform"/>
            <person name="Earl A."/>
            <person name="Ward D."/>
            <person name="Feldgarden M."/>
            <person name="Gevers D."/>
            <person name="Sibley C."/>
            <person name="Strauss J."/>
            <person name="Allen-Vercoe E."/>
            <person name="Walker B."/>
            <person name="Young S."/>
            <person name="Zeng Q."/>
            <person name="Gargeya S."/>
            <person name="Fitzgerald M."/>
            <person name="Haas B."/>
            <person name="Abouelleil A."/>
            <person name="Allen A.W."/>
            <person name="Alvarado L."/>
            <person name="Arachchi H.M."/>
            <person name="Berlin A.M."/>
            <person name="Chapman S.B."/>
            <person name="Gainer-Dewar J."/>
            <person name="Goldberg J."/>
            <person name="Griggs A."/>
            <person name="Gujja S."/>
            <person name="Hansen M."/>
            <person name="Howarth C."/>
            <person name="Imamovic A."/>
            <person name="Ireland A."/>
            <person name="Larimer J."/>
            <person name="McCowan C."/>
            <person name="Murphy C."/>
            <person name="Pearson M."/>
            <person name="Poon T.W."/>
            <person name="Priest M."/>
            <person name="Roberts A."/>
            <person name="Saif S."/>
            <person name="Shea T."/>
            <person name="Sisk P."/>
            <person name="Sykes S."/>
            <person name="Wortman J."/>
            <person name="Nusbaum C."/>
            <person name="Birren B."/>
        </authorList>
    </citation>
    <scope>NUCLEOTIDE SEQUENCE [LARGE SCALE GENOMIC DNA]</scope>
    <source>
        <strain evidence="2 3">3_1_6</strain>
    </source>
</reference>
<dbReference type="OrthoDB" id="5465407at2"/>
<dbReference type="EMBL" id="ADCP02000001">
    <property type="protein sequence ID" value="EFV44028.2"/>
    <property type="molecule type" value="Genomic_DNA"/>
</dbReference>
<dbReference type="SUPFAM" id="SSF47413">
    <property type="entry name" value="lambda repressor-like DNA-binding domains"/>
    <property type="match status" value="2"/>
</dbReference>
<protein>
    <recommendedName>
        <fullName evidence="1">HTH cro/C1-type domain-containing protein</fullName>
    </recommendedName>
</protein>
<dbReference type="InterPro" id="IPR010982">
    <property type="entry name" value="Lambda_DNA-bd_dom_sf"/>
</dbReference>
<evidence type="ECO:0000259" key="1">
    <source>
        <dbReference type="SMART" id="SM00530"/>
    </source>
</evidence>
<dbReference type="Gene3D" id="1.10.260.40">
    <property type="entry name" value="lambda repressor-like DNA-binding domains"/>
    <property type="match status" value="1"/>
</dbReference>
<evidence type="ECO:0000313" key="2">
    <source>
        <dbReference type="EMBL" id="EFV44028.2"/>
    </source>
</evidence>
<dbReference type="Proteomes" id="UP000006034">
    <property type="component" value="Unassembled WGS sequence"/>
</dbReference>
<proteinExistence type="predicted"/>
<dbReference type="GeneID" id="78085297"/>
<sequence>MTKKVCIFGSLFQAARSQTALSQWEISVRAGTHLSNVNQVEAGNQEPNVILAVKMLLAVNADIQSFFMELASLLSHCIDVSKIPSLSQKEFQEQLNSVLTPLEEAEIFGMLLSQCRSVTKLSQNYISSIAKYDHRSLQKVEKGTQLPGIINAVKLVMATGVDAGVFFDIFSEKLETIKVKKRI</sequence>
<dbReference type="STRING" id="563192.HMPREF0179_02159"/>
<dbReference type="CDD" id="cd00093">
    <property type="entry name" value="HTH_XRE"/>
    <property type="match status" value="1"/>
</dbReference>
<name>E5Y7J4_BILW3</name>
<comment type="caution">
    <text evidence="2">The sequence shown here is derived from an EMBL/GenBank/DDBJ whole genome shotgun (WGS) entry which is preliminary data.</text>
</comment>
<accession>E5Y7J4</accession>
<feature type="domain" description="HTH cro/C1-type" evidence="1">
    <location>
        <begin position="11"/>
        <end position="66"/>
    </location>
</feature>
<organism evidence="2 3">
    <name type="scientific">Bilophila wadsworthia (strain 3_1_6)</name>
    <dbReference type="NCBI Taxonomy" id="563192"/>
    <lineage>
        <taxon>Bacteria</taxon>
        <taxon>Pseudomonadati</taxon>
        <taxon>Thermodesulfobacteriota</taxon>
        <taxon>Desulfovibrionia</taxon>
        <taxon>Desulfovibrionales</taxon>
        <taxon>Desulfovibrionaceae</taxon>
        <taxon>Bilophila</taxon>
    </lineage>
</organism>